<dbReference type="CDD" id="cd16387">
    <property type="entry name" value="ParB_N_Srx"/>
    <property type="match status" value="1"/>
</dbReference>
<dbReference type="Proteomes" id="UP000772151">
    <property type="component" value="Unassembled WGS sequence"/>
</dbReference>
<dbReference type="InterPro" id="IPR050336">
    <property type="entry name" value="Chromosome_partition/occlusion"/>
</dbReference>
<evidence type="ECO:0000313" key="4">
    <source>
        <dbReference type="Proteomes" id="UP000772151"/>
    </source>
</evidence>
<dbReference type="SUPFAM" id="SSF110849">
    <property type="entry name" value="ParB/Sulfiredoxin"/>
    <property type="match status" value="1"/>
</dbReference>
<comment type="caution">
    <text evidence="3">The sequence shown here is derived from an EMBL/GenBank/DDBJ whole genome shotgun (WGS) entry which is preliminary data.</text>
</comment>
<sequence>MMTVKKQPAGLLEKLLKNREDEAVFVERHIDIDVHDLEPNPKNFFSMSNIDRLKNLIKTTGKVEELTVKPIGKGKYMVVAGHRRRKAVLDLIRDGEKIPHKVPCSVVTFKAVGNKSAEDMELLWLSSSNLGQREYRTMFEKILEVETISRLLRKDYDADYAGGFVTGPFRSYLAKFLCMTESRLQRLMAMKNVLPKYLTMVDSGEMKETAAYELTNLTDEEQKKLMDAMQGQEITVKGIKEKKEELFSVPMVEMKEEPSAPVISSEDGAHQKPEDGDSPAEGDDGNLPAEKVKHETQQITESNVAAELSETGSEMTVRRASEKSQFMTSIDMLMTYCEGRHDASNTPCRGCAMEERENGCRMGTKPCKWHIESTARKMLLSK</sequence>
<dbReference type="Pfam" id="PF02195">
    <property type="entry name" value="ParB_N"/>
    <property type="match status" value="1"/>
</dbReference>
<name>A0A927WKL2_SELRU</name>
<protein>
    <recommendedName>
        <fullName evidence="2">ParB-like N-terminal domain-containing protein</fullName>
    </recommendedName>
</protein>
<reference evidence="3" key="1">
    <citation type="submission" date="2019-04" db="EMBL/GenBank/DDBJ databases">
        <title>Evolution of Biomass-Degrading Anaerobic Consortia Revealed by Metagenomics.</title>
        <authorList>
            <person name="Peng X."/>
        </authorList>
    </citation>
    <scope>NUCLEOTIDE SEQUENCE</scope>
    <source>
        <strain evidence="3">SIG242</strain>
    </source>
</reference>
<organism evidence="3 4">
    <name type="scientific">Selenomonas ruminantium</name>
    <dbReference type="NCBI Taxonomy" id="971"/>
    <lineage>
        <taxon>Bacteria</taxon>
        <taxon>Bacillati</taxon>
        <taxon>Bacillota</taxon>
        <taxon>Negativicutes</taxon>
        <taxon>Selenomonadales</taxon>
        <taxon>Selenomonadaceae</taxon>
        <taxon>Selenomonas</taxon>
    </lineage>
</organism>
<accession>A0A927WKL2</accession>
<feature type="region of interest" description="Disordered" evidence="1">
    <location>
        <begin position="253"/>
        <end position="288"/>
    </location>
</feature>
<feature type="domain" description="ParB-like N-terminal" evidence="2">
    <location>
        <begin position="31"/>
        <end position="93"/>
    </location>
</feature>
<dbReference type="InterPro" id="IPR003115">
    <property type="entry name" value="ParB_N"/>
</dbReference>
<dbReference type="GO" id="GO:0007059">
    <property type="term" value="P:chromosome segregation"/>
    <property type="evidence" value="ECO:0007669"/>
    <property type="project" value="TreeGrafter"/>
</dbReference>
<dbReference type="PANTHER" id="PTHR33375">
    <property type="entry name" value="CHROMOSOME-PARTITIONING PROTEIN PARB-RELATED"/>
    <property type="match status" value="1"/>
</dbReference>
<evidence type="ECO:0000313" key="3">
    <source>
        <dbReference type="EMBL" id="MBE6084907.1"/>
    </source>
</evidence>
<evidence type="ECO:0000259" key="2">
    <source>
        <dbReference type="Pfam" id="PF02195"/>
    </source>
</evidence>
<dbReference type="PANTHER" id="PTHR33375:SF1">
    <property type="entry name" value="CHROMOSOME-PARTITIONING PROTEIN PARB-RELATED"/>
    <property type="match status" value="1"/>
</dbReference>
<dbReference type="Gene3D" id="1.10.10.2830">
    <property type="match status" value="1"/>
</dbReference>
<dbReference type="InterPro" id="IPR036086">
    <property type="entry name" value="ParB/Sulfiredoxin_sf"/>
</dbReference>
<gene>
    <name evidence="3" type="ORF">E7203_05470</name>
</gene>
<dbReference type="Gene3D" id="3.90.1530.10">
    <property type="entry name" value="Conserved hypothetical protein from pyrococcus furiosus pfu- 392566-001, ParB domain"/>
    <property type="match status" value="1"/>
</dbReference>
<evidence type="ECO:0000256" key="1">
    <source>
        <dbReference type="SAM" id="MobiDB-lite"/>
    </source>
</evidence>
<proteinExistence type="predicted"/>
<dbReference type="EMBL" id="SVCA01000003">
    <property type="protein sequence ID" value="MBE6084907.1"/>
    <property type="molecule type" value="Genomic_DNA"/>
</dbReference>
<dbReference type="GO" id="GO:0005694">
    <property type="term" value="C:chromosome"/>
    <property type="evidence" value="ECO:0007669"/>
    <property type="project" value="TreeGrafter"/>
</dbReference>
<dbReference type="SUPFAM" id="SSF109709">
    <property type="entry name" value="KorB DNA-binding domain-like"/>
    <property type="match status" value="1"/>
</dbReference>
<dbReference type="AlphaFoldDB" id="A0A927WKL2"/>